<organism evidence="1 2">
    <name type="scientific">Blastopirellula sediminis</name>
    <dbReference type="NCBI Taxonomy" id="2894196"/>
    <lineage>
        <taxon>Bacteria</taxon>
        <taxon>Pseudomonadati</taxon>
        <taxon>Planctomycetota</taxon>
        <taxon>Planctomycetia</taxon>
        <taxon>Pirellulales</taxon>
        <taxon>Pirellulaceae</taxon>
        <taxon>Blastopirellula</taxon>
    </lineage>
</organism>
<comment type="caution">
    <text evidence="1">The sequence shown here is derived from an EMBL/GenBank/DDBJ whole genome shotgun (WGS) entry which is preliminary data.</text>
</comment>
<keyword evidence="2" id="KW-1185">Reference proteome</keyword>
<name>A0A9X1MLQ8_9BACT</name>
<dbReference type="Proteomes" id="UP001139103">
    <property type="component" value="Unassembled WGS sequence"/>
</dbReference>
<dbReference type="AlphaFoldDB" id="A0A9X1MLQ8"/>
<proteinExistence type="predicted"/>
<dbReference type="EMBL" id="JAJKFT010000008">
    <property type="protein sequence ID" value="MCC9628944.1"/>
    <property type="molecule type" value="Genomic_DNA"/>
</dbReference>
<sequence>MGQDRNSGNKGDQLKHCLLAETLGNCGDWSNITYAETHAGAGVYSQTKQEEEGATHIADLRADILSVGKLDPSSAGSRYTNLLEDWWQAESNQKLYPGSVCQALLQTASMNENCGIEEVQVRVTEACPHTHERLTEALAPFGYQARHDAFQHNLDWLTENDDLFLLIDPFTYTTNRDALDIGHIDLETLSKFVSACLNKSRCIVGFWCAMGRKQPEGKTLQTQFNSELRQLAERQDALFRYFSYGQYSIAWIGIAGGRPAIEQIPRKANWKRTWLEKVIKESE</sequence>
<reference evidence="1" key="1">
    <citation type="submission" date="2021-11" db="EMBL/GenBank/DDBJ databases">
        <title>Genome sequence.</title>
        <authorList>
            <person name="Sun Q."/>
        </authorList>
    </citation>
    <scope>NUCLEOTIDE SEQUENCE</scope>
    <source>
        <strain evidence="1">JC732</strain>
    </source>
</reference>
<accession>A0A9X1MLQ8</accession>
<evidence type="ECO:0000313" key="1">
    <source>
        <dbReference type="EMBL" id="MCC9628944.1"/>
    </source>
</evidence>
<protein>
    <submittedName>
        <fullName evidence="1">Uncharacterized protein</fullName>
    </submittedName>
</protein>
<dbReference type="SUPFAM" id="SSF53335">
    <property type="entry name" value="S-adenosyl-L-methionine-dependent methyltransferases"/>
    <property type="match status" value="1"/>
</dbReference>
<gene>
    <name evidence="1" type="ORF">LOC68_11090</name>
</gene>
<evidence type="ECO:0000313" key="2">
    <source>
        <dbReference type="Proteomes" id="UP001139103"/>
    </source>
</evidence>
<dbReference type="Gene3D" id="3.40.50.150">
    <property type="entry name" value="Vaccinia Virus protein VP39"/>
    <property type="match status" value="1"/>
</dbReference>
<dbReference type="RefSeq" id="WP_230218504.1">
    <property type="nucleotide sequence ID" value="NZ_JAJKFT010000008.1"/>
</dbReference>
<dbReference type="InterPro" id="IPR029063">
    <property type="entry name" value="SAM-dependent_MTases_sf"/>
</dbReference>